<feature type="domain" description="NF-X1-type" evidence="11">
    <location>
        <begin position="177"/>
        <end position="197"/>
    </location>
</feature>
<proteinExistence type="inferred from homology"/>
<feature type="domain" description="NF-X1-type" evidence="11">
    <location>
        <begin position="101"/>
        <end position="120"/>
    </location>
</feature>
<dbReference type="GO" id="GO:0000981">
    <property type="term" value="F:DNA-binding transcription factor activity, RNA polymerase II-specific"/>
    <property type="evidence" value="ECO:0007669"/>
    <property type="project" value="TreeGrafter"/>
</dbReference>
<dbReference type="PANTHER" id="PTHR12360">
    <property type="entry name" value="NUCLEAR TRANSCRIPTION FACTOR, X-BOX BINDING 1 NFX1"/>
    <property type="match status" value="1"/>
</dbReference>
<dbReference type="Pfam" id="PF01422">
    <property type="entry name" value="zf-NF-X1"/>
    <property type="match status" value="2"/>
</dbReference>
<keyword evidence="5" id="KW-0863">Zinc-finger</keyword>
<feature type="region of interest" description="Disordered" evidence="10">
    <location>
        <begin position="325"/>
        <end position="364"/>
    </location>
</feature>
<keyword evidence="9" id="KW-0539">Nucleus</keyword>
<dbReference type="GO" id="GO:0005634">
    <property type="term" value="C:nucleus"/>
    <property type="evidence" value="ECO:0007669"/>
    <property type="project" value="UniProtKB-SubCell"/>
</dbReference>
<comment type="similarity">
    <text evidence="2">Belongs to the NFX1 family.</text>
</comment>
<keyword evidence="3" id="KW-0479">Metal-binding</keyword>
<organism evidence="12 13">
    <name type="scientific">Portunus trituberculatus</name>
    <name type="common">Swimming crab</name>
    <name type="synonym">Neptunus trituberculatus</name>
    <dbReference type="NCBI Taxonomy" id="210409"/>
    <lineage>
        <taxon>Eukaryota</taxon>
        <taxon>Metazoa</taxon>
        <taxon>Ecdysozoa</taxon>
        <taxon>Arthropoda</taxon>
        <taxon>Crustacea</taxon>
        <taxon>Multicrustacea</taxon>
        <taxon>Malacostraca</taxon>
        <taxon>Eumalacostraca</taxon>
        <taxon>Eucarida</taxon>
        <taxon>Decapoda</taxon>
        <taxon>Pleocyemata</taxon>
        <taxon>Brachyura</taxon>
        <taxon>Eubrachyura</taxon>
        <taxon>Portunoidea</taxon>
        <taxon>Portunidae</taxon>
        <taxon>Portuninae</taxon>
        <taxon>Portunus</taxon>
    </lineage>
</organism>
<gene>
    <name evidence="12" type="primary">stc_1</name>
    <name evidence="12" type="ORF">E2C01_019347</name>
</gene>
<dbReference type="GO" id="GO:0000122">
    <property type="term" value="P:negative regulation of transcription by RNA polymerase II"/>
    <property type="evidence" value="ECO:0007669"/>
    <property type="project" value="TreeGrafter"/>
</dbReference>
<evidence type="ECO:0000256" key="7">
    <source>
        <dbReference type="ARBA" id="ARBA00023015"/>
    </source>
</evidence>
<feature type="domain" description="NF-X1-type" evidence="11">
    <location>
        <begin position="145"/>
        <end position="168"/>
    </location>
</feature>
<accession>A0A5B7DZ64</accession>
<sequence length="364" mass="40157">MFRKLPALKALMESQRIHVRTIVAACWTVRTITVKPSAIWVSANLVSWLCKPSPAVHVARCWQTSFEELTCHCGASVIYPPVPCGTKPPACDNPCNRPQECPHLATHLCHPDEPCPPCTMLMMRRTLCYLNAVSCGGICGFPLPCGLHKCQRVCHEQPCVPEGMLCTQKCSKPRETCGHPCATPCHSGLCPDTPCKEMVQISCECGLRKATLQCSENDREYRALATSMLASQMQNMNNGCTVDLSEIFTATARPDKLKRLPCNEDCLTEQRNRRLALALQIENPEAREKLGSSSTLYSEFMKEEARKDPNLAKLVHSALEDLVLRSREATSGNPRDPEGGNGTPSDVMSVLLGNDIEDSDENED</sequence>
<evidence type="ECO:0000256" key="10">
    <source>
        <dbReference type="SAM" id="MobiDB-lite"/>
    </source>
</evidence>
<feature type="compositionally biased region" description="Acidic residues" evidence="10">
    <location>
        <begin position="355"/>
        <end position="364"/>
    </location>
</feature>
<evidence type="ECO:0000256" key="5">
    <source>
        <dbReference type="ARBA" id="ARBA00022771"/>
    </source>
</evidence>
<comment type="subcellular location">
    <subcellularLocation>
        <location evidence="1">Nucleus</location>
    </subcellularLocation>
</comment>
<protein>
    <submittedName>
        <fullName evidence="12">Protein shuttle craft</fullName>
    </submittedName>
</protein>
<dbReference type="GO" id="GO:0008270">
    <property type="term" value="F:zinc ion binding"/>
    <property type="evidence" value="ECO:0007669"/>
    <property type="project" value="UniProtKB-KW"/>
</dbReference>
<reference evidence="12 13" key="1">
    <citation type="submission" date="2019-05" db="EMBL/GenBank/DDBJ databases">
        <title>Another draft genome of Portunus trituberculatus and its Hox gene families provides insights of decapod evolution.</title>
        <authorList>
            <person name="Jeong J.-H."/>
            <person name="Song I."/>
            <person name="Kim S."/>
            <person name="Choi T."/>
            <person name="Kim D."/>
            <person name="Ryu S."/>
            <person name="Kim W."/>
        </authorList>
    </citation>
    <scope>NUCLEOTIDE SEQUENCE [LARGE SCALE GENOMIC DNA]</scope>
    <source>
        <tissue evidence="12">Muscle</tissue>
    </source>
</reference>
<dbReference type="InterPro" id="IPR000967">
    <property type="entry name" value="Znf_NFX1"/>
</dbReference>
<dbReference type="GO" id="GO:0000977">
    <property type="term" value="F:RNA polymerase II transcription regulatory region sequence-specific DNA binding"/>
    <property type="evidence" value="ECO:0007669"/>
    <property type="project" value="TreeGrafter"/>
</dbReference>
<dbReference type="Proteomes" id="UP000324222">
    <property type="component" value="Unassembled WGS sequence"/>
</dbReference>
<keyword evidence="8" id="KW-0804">Transcription</keyword>
<evidence type="ECO:0000256" key="1">
    <source>
        <dbReference type="ARBA" id="ARBA00004123"/>
    </source>
</evidence>
<keyword evidence="13" id="KW-1185">Reference proteome</keyword>
<dbReference type="InterPro" id="IPR034078">
    <property type="entry name" value="NFX1_fam"/>
</dbReference>
<comment type="caution">
    <text evidence="12">The sequence shown here is derived from an EMBL/GenBank/DDBJ whole genome shotgun (WGS) entry which is preliminary data.</text>
</comment>
<keyword evidence="7" id="KW-0805">Transcription regulation</keyword>
<evidence type="ECO:0000256" key="9">
    <source>
        <dbReference type="ARBA" id="ARBA00023242"/>
    </source>
</evidence>
<evidence type="ECO:0000256" key="2">
    <source>
        <dbReference type="ARBA" id="ARBA00007269"/>
    </source>
</evidence>
<dbReference type="SMART" id="SM00438">
    <property type="entry name" value="ZnF_NFX"/>
    <property type="match status" value="3"/>
</dbReference>
<evidence type="ECO:0000256" key="3">
    <source>
        <dbReference type="ARBA" id="ARBA00022723"/>
    </source>
</evidence>
<name>A0A5B7DZ64_PORTR</name>
<dbReference type="CDD" id="cd06008">
    <property type="entry name" value="NF-X1-zinc-finger"/>
    <property type="match status" value="2"/>
</dbReference>
<evidence type="ECO:0000256" key="8">
    <source>
        <dbReference type="ARBA" id="ARBA00023163"/>
    </source>
</evidence>
<evidence type="ECO:0000259" key="11">
    <source>
        <dbReference type="SMART" id="SM00438"/>
    </source>
</evidence>
<dbReference type="PANTHER" id="PTHR12360:SF12">
    <property type="entry name" value="TRANSCRIPTIONAL REPRESSOR NF-X1"/>
    <property type="match status" value="1"/>
</dbReference>
<evidence type="ECO:0000256" key="4">
    <source>
        <dbReference type="ARBA" id="ARBA00022737"/>
    </source>
</evidence>
<keyword evidence="4" id="KW-0677">Repeat</keyword>
<evidence type="ECO:0000313" key="12">
    <source>
        <dbReference type="EMBL" id="MPC26213.1"/>
    </source>
</evidence>
<evidence type="ECO:0000256" key="6">
    <source>
        <dbReference type="ARBA" id="ARBA00022833"/>
    </source>
</evidence>
<evidence type="ECO:0000313" key="13">
    <source>
        <dbReference type="Proteomes" id="UP000324222"/>
    </source>
</evidence>
<keyword evidence="6" id="KW-0862">Zinc</keyword>
<dbReference type="AlphaFoldDB" id="A0A5B7DZ64"/>
<dbReference type="OrthoDB" id="6512771at2759"/>
<dbReference type="EMBL" id="VSRR010001571">
    <property type="protein sequence ID" value="MPC26213.1"/>
    <property type="molecule type" value="Genomic_DNA"/>
</dbReference>